<name>A0A098YQ10_9BACT</name>
<dbReference type="EMBL" id="JRPQ01000117">
    <property type="protein sequence ID" value="KGI21840.1"/>
    <property type="molecule type" value="Genomic_DNA"/>
</dbReference>
<feature type="compositionally biased region" description="Basic and acidic residues" evidence="1">
    <location>
        <begin position="1"/>
        <end position="10"/>
    </location>
</feature>
<evidence type="ECO:0000313" key="3">
    <source>
        <dbReference type="EMBL" id="KGI21840.1"/>
    </source>
</evidence>
<evidence type="ECO:0000313" key="4">
    <source>
        <dbReference type="Proteomes" id="UP000029723"/>
    </source>
</evidence>
<proteinExistence type="predicted"/>
<dbReference type="Pfam" id="PF05272">
    <property type="entry name" value="VapE-like_dom"/>
    <property type="match status" value="1"/>
</dbReference>
<dbReference type="PANTHER" id="PTHR34985:SF1">
    <property type="entry name" value="SLR0554 PROTEIN"/>
    <property type="match status" value="1"/>
</dbReference>
<gene>
    <name evidence="3" type="ORF">HMPREF9304_07920</name>
</gene>
<dbReference type="PANTHER" id="PTHR34985">
    <property type="entry name" value="SLR0554 PROTEIN"/>
    <property type="match status" value="1"/>
</dbReference>
<organism evidence="3 4">
    <name type="scientific">Hoylesella timonensis S9-PR14</name>
    <dbReference type="NCBI Taxonomy" id="1401062"/>
    <lineage>
        <taxon>Bacteria</taxon>
        <taxon>Pseudomonadati</taxon>
        <taxon>Bacteroidota</taxon>
        <taxon>Bacteroidia</taxon>
        <taxon>Bacteroidales</taxon>
        <taxon>Prevotellaceae</taxon>
        <taxon>Hoylesella</taxon>
    </lineage>
</organism>
<evidence type="ECO:0000256" key="1">
    <source>
        <dbReference type="SAM" id="MobiDB-lite"/>
    </source>
</evidence>
<dbReference type="RefSeq" id="WP_008446599.1">
    <property type="nucleotide sequence ID" value="NZ_JRPQ01000117.1"/>
</dbReference>
<dbReference type="InterPro" id="IPR007936">
    <property type="entry name" value="VapE-like_dom"/>
</dbReference>
<protein>
    <submittedName>
        <fullName evidence="3">Virulence-associated protein E</fullName>
    </submittedName>
</protein>
<reference evidence="3 4" key="1">
    <citation type="submission" date="2014-07" db="EMBL/GenBank/DDBJ databases">
        <authorList>
            <person name="McCorrison J."/>
            <person name="Sanka R."/>
            <person name="Torralba M."/>
            <person name="Gillis M."/>
            <person name="Haft D.H."/>
            <person name="Methe B."/>
            <person name="Sutton G."/>
            <person name="Nelson K.E."/>
        </authorList>
    </citation>
    <scope>NUCLEOTIDE SEQUENCE [LARGE SCALE GENOMIC DNA]</scope>
    <source>
        <strain evidence="3 4">S9-PR14</strain>
    </source>
</reference>
<dbReference type="OrthoDB" id="9801888at2"/>
<feature type="domain" description="Virulence-associated protein E-like" evidence="2">
    <location>
        <begin position="142"/>
        <end position="330"/>
    </location>
</feature>
<feature type="region of interest" description="Disordered" evidence="1">
    <location>
        <begin position="1"/>
        <end position="20"/>
    </location>
</feature>
<accession>A0A098YQ10</accession>
<dbReference type="AlphaFoldDB" id="A0A098YQ10"/>
<dbReference type="Proteomes" id="UP000029723">
    <property type="component" value="Unassembled WGS sequence"/>
</dbReference>
<evidence type="ECO:0000259" key="2">
    <source>
        <dbReference type="Pfam" id="PF05272"/>
    </source>
</evidence>
<sequence>MKKNADKGKSEGGNSEFHTRRKFSKNSEIEAYLSSRYEFRYNTVLGRTEYRRMNSSDFTKVGRYEINTLRRELDNDVGIITSSDNLYSIIESSFSPRINPIQEYFKGLPLVDVSSSSPFSLKAIPDLASCVVVRNSNKWLPYLTKWLVAVVANAMDDRECRNHTCLVLTGEQGKFKTTFLDLLCPPALHGYSYTGKIYPQEKDTLTYIGQNLIVNIDDQLKALNKRDENELKNLITCPMVKYRMPYDKYVEEHPHLASFVASVNGNDFLTDPTGSRRFLPFEVLSIDIERAKAISMDNIYAEAKALLNMGFRYWFDDDEIAELYRESEDFQVQTAEMELLLRCFEKPTEDERYSLMTTTEILTYLGIYTHQPLVAKRMGEALKKAGYIKVSKRRNGGSPIYVYKIRKILPCPLLHTCSSQM</sequence>
<comment type="caution">
    <text evidence="3">The sequence shown here is derived from an EMBL/GenBank/DDBJ whole genome shotgun (WGS) entry which is preliminary data.</text>
</comment>